<name>A0ABR1TW01_9PEZI</name>
<evidence type="ECO:0000256" key="1">
    <source>
        <dbReference type="SAM" id="MobiDB-lite"/>
    </source>
</evidence>
<dbReference type="GeneID" id="92096925"/>
<proteinExistence type="predicted"/>
<keyword evidence="3" id="KW-1185">Reference proteome</keyword>
<dbReference type="EMBL" id="JAQQWL010000011">
    <property type="protein sequence ID" value="KAK8050723.1"/>
    <property type="molecule type" value="Genomic_DNA"/>
</dbReference>
<sequence length="149" mass="17267">MVSLLVQHFPHIEEIEFDDVGLRGSNLQSGGIDQVLDAFLRLHSYLESIPSLKKITVWVKPCDRWRRHFDAYWDDELRPTAAISKAGWVLEGRDHPETTAPEPSAPSSPSSWRAVGSFHQYHEGHNDREDYRRENHRRKKKCGCDGFTR</sequence>
<reference evidence="2 3" key="1">
    <citation type="submission" date="2023-01" db="EMBL/GenBank/DDBJ databases">
        <title>Analysis of 21 Apiospora genomes using comparative genomics revels a genus with tremendous synthesis potential of carbohydrate active enzymes and secondary metabolites.</title>
        <authorList>
            <person name="Sorensen T."/>
        </authorList>
    </citation>
    <scope>NUCLEOTIDE SEQUENCE [LARGE SCALE GENOMIC DNA]</scope>
    <source>
        <strain evidence="2 3">CBS 135458</strain>
    </source>
</reference>
<gene>
    <name evidence="2" type="ORF">PG994_012453</name>
</gene>
<feature type="compositionally biased region" description="Basic and acidic residues" evidence="1">
    <location>
        <begin position="120"/>
        <end position="133"/>
    </location>
</feature>
<protein>
    <submittedName>
        <fullName evidence="2">Uncharacterized protein</fullName>
    </submittedName>
</protein>
<accession>A0ABR1TW01</accession>
<evidence type="ECO:0000313" key="2">
    <source>
        <dbReference type="EMBL" id="KAK8050723.1"/>
    </source>
</evidence>
<feature type="compositionally biased region" description="Low complexity" evidence="1">
    <location>
        <begin position="98"/>
        <end position="111"/>
    </location>
</feature>
<dbReference type="Proteomes" id="UP001480595">
    <property type="component" value="Unassembled WGS sequence"/>
</dbReference>
<evidence type="ECO:0000313" key="3">
    <source>
        <dbReference type="Proteomes" id="UP001480595"/>
    </source>
</evidence>
<organism evidence="2 3">
    <name type="scientific">Apiospora phragmitis</name>
    <dbReference type="NCBI Taxonomy" id="2905665"/>
    <lineage>
        <taxon>Eukaryota</taxon>
        <taxon>Fungi</taxon>
        <taxon>Dikarya</taxon>
        <taxon>Ascomycota</taxon>
        <taxon>Pezizomycotina</taxon>
        <taxon>Sordariomycetes</taxon>
        <taxon>Xylariomycetidae</taxon>
        <taxon>Amphisphaeriales</taxon>
        <taxon>Apiosporaceae</taxon>
        <taxon>Apiospora</taxon>
    </lineage>
</organism>
<dbReference type="RefSeq" id="XP_066712972.1">
    <property type="nucleotide sequence ID" value="XM_066863862.1"/>
</dbReference>
<comment type="caution">
    <text evidence="2">The sequence shown here is derived from an EMBL/GenBank/DDBJ whole genome shotgun (WGS) entry which is preliminary data.</text>
</comment>
<feature type="region of interest" description="Disordered" evidence="1">
    <location>
        <begin position="90"/>
        <end position="149"/>
    </location>
</feature>